<dbReference type="EMBL" id="MRTJ01000019">
    <property type="protein sequence ID" value="OMF07354.1"/>
    <property type="molecule type" value="Genomic_DNA"/>
</dbReference>
<dbReference type="PANTHER" id="PTHR42756">
    <property type="entry name" value="TRANSCRIPTIONAL REGULATOR, MARR"/>
    <property type="match status" value="1"/>
</dbReference>
<dbReference type="InterPro" id="IPR036388">
    <property type="entry name" value="WH-like_DNA-bd_sf"/>
</dbReference>
<dbReference type="InterPro" id="IPR036390">
    <property type="entry name" value="WH_DNA-bd_sf"/>
</dbReference>
<dbReference type="SMART" id="SM00347">
    <property type="entry name" value="HTH_MARR"/>
    <property type="match status" value="1"/>
</dbReference>
<reference evidence="5 7" key="1">
    <citation type="journal article" date="2016" name="Genome Announc.">
        <title>Draft Genome Sequence of Paenibacillus amylolyticus Heshi-A3, Isolated from Fermented Rice Bran in a Japanese Fermented Seafood Dish.</title>
        <authorList>
            <person name="Akuzawa S."/>
            <person name="Nagaoka J."/>
            <person name="Kanekatsu M."/>
            <person name="Kubota E."/>
            <person name="Ohtake R."/>
            <person name="Suzuki T."/>
            <person name="Kanesaki Y."/>
        </authorList>
    </citation>
    <scope>NUCLEOTIDE SEQUENCE [LARGE SCALE GENOMIC DNA]</scope>
    <source>
        <strain evidence="5 7">Heshi-A3</strain>
    </source>
</reference>
<dbReference type="Gene3D" id="1.10.10.10">
    <property type="entry name" value="Winged helix-like DNA-binding domain superfamily/Winged helix DNA-binding domain"/>
    <property type="match status" value="1"/>
</dbReference>
<dbReference type="SUPFAM" id="SSF46785">
    <property type="entry name" value="Winged helix' DNA-binding domain"/>
    <property type="match status" value="1"/>
</dbReference>
<evidence type="ECO:0000256" key="1">
    <source>
        <dbReference type="ARBA" id="ARBA00023015"/>
    </source>
</evidence>
<dbReference type="PRINTS" id="PR00598">
    <property type="entry name" value="HTHMARR"/>
</dbReference>
<name>A0A100VLH3_PAEAM</name>
<keyword evidence="1" id="KW-0805">Transcription regulation</keyword>
<dbReference type="PROSITE" id="PS50995">
    <property type="entry name" value="HTH_MARR_2"/>
    <property type="match status" value="1"/>
</dbReference>
<feature type="domain" description="HTH marR-type" evidence="4">
    <location>
        <begin position="7"/>
        <end position="136"/>
    </location>
</feature>
<keyword evidence="3" id="KW-0804">Transcription</keyword>
<dbReference type="InterPro" id="IPR000835">
    <property type="entry name" value="HTH_MarR-typ"/>
</dbReference>
<dbReference type="PANTHER" id="PTHR42756:SF1">
    <property type="entry name" value="TRANSCRIPTIONAL REPRESSOR OF EMRAB OPERON"/>
    <property type="match status" value="1"/>
</dbReference>
<reference evidence="7" key="2">
    <citation type="submission" date="2016-01" db="EMBL/GenBank/DDBJ databases">
        <title>Draft Genome Sequence of Paenibacillus amylolyticus Heshi-A3 that Was Isolated from Fermented Rice Bran with Aging Salted Mackerel, Which Was Named Heshiko as Traditional Fermented Seafood in Japan.</title>
        <authorList>
            <person name="Akuzawa S."/>
            <person name="Nakagawa J."/>
            <person name="Kanekatsu T."/>
            <person name="Kubota E."/>
            <person name="Ohtake R."/>
            <person name="Suzuki T."/>
            <person name="Kanesaki Y."/>
        </authorList>
    </citation>
    <scope>NUCLEOTIDE SEQUENCE [LARGE SCALE GENOMIC DNA]</scope>
    <source>
        <strain evidence="7">Heshi-A3</strain>
    </source>
</reference>
<evidence type="ECO:0000259" key="4">
    <source>
        <dbReference type="PROSITE" id="PS50995"/>
    </source>
</evidence>
<dbReference type="GO" id="GO:0003677">
    <property type="term" value="F:DNA binding"/>
    <property type="evidence" value="ECO:0007669"/>
    <property type="project" value="UniProtKB-KW"/>
</dbReference>
<organism evidence="5 7">
    <name type="scientific">Paenibacillus amylolyticus</name>
    <dbReference type="NCBI Taxonomy" id="1451"/>
    <lineage>
        <taxon>Bacteria</taxon>
        <taxon>Bacillati</taxon>
        <taxon>Bacillota</taxon>
        <taxon>Bacilli</taxon>
        <taxon>Bacillales</taxon>
        <taxon>Paenibacillaceae</taxon>
        <taxon>Paenibacillus</taxon>
    </lineage>
</organism>
<dbReference type="AlphaFoldDB" id="A0A100VLH3"/>
<gene>
    <name evidence="6" type="ORF">BK131_26675</name>
    <name evidence="5" type="ORF">PAHA3_2147</name>
</gene>
<proteinExistence type="predicted"/>
<keyword evidence="2" id="KW-0238">DNA-binding</keyword>
<dbReference type="Proteomes" id="UP000187134">
    <property type="component" value="Unassembled WGS sequence"/>
</dbReference>
<evidence type="ECO:0000313" key="6">
    <source>
        <dbReference type="EMBL" id="OMF07354.1"/>
    </source>
</evidence>
<dbReference type="InterPro" id="IPR011991">
    <property type="entry name" value="ArsR-like_HTH"/>
</dbReference>
<dbReference type="GO" id="GO:0003700">
    <property type="term" value="F:DNA-binding transcription factor activity"/>
    <property type="evidence" value="ECO:0007669"/>
    <property type="project" value="InterPro"/>
</dbReference>
<evidence type="ECO:0000313" key="8">
    <source>
        <dbReference type="Proteomes" id="UP000187134"/>
    </source>
</evidence>
<dbReference type="OrthoDB" id="2366010at2"/>
<dbReference type="Proteomes" id="UP000069697">
    <property type="component" value="Unassembled WGS sequence"/>
</dbReference>
<evidence type="ECO:0000313" key="5">
    <source>
        <dbReference type="EMBL" id="GAS82073.1"/>
    </source>
</evidence>
<evidence type="ECO:0000256" key="2">
    <source>
        <dbReference type="ARBA" id="ARBA00023125"/>
    </source>
</evidence>
<reference evidence="6 8" key="3">
    <citation type="submission" date="2016-11" db="EMBL/GenBank/DDBJ databases">
        <title>Paenibacillus species isolates.</title>
        <authorList>
            <person name="Beno S.M."/>
        </authorList>
    </citation>
    <scope>NUCLEOTIDE SEQUENCE [LARGE SCALE GENOMIC DNA]</scope>
    <source>
        <strain evidence="6 8">FSL H8-0246</strain>
    </source>
</reference>
<accession>A0A100VLH3</accession>
<dbReference type="EMBL" id="BCNV01000001">
    <property type="protein sequence ID" value="GAS82073.1"/>
    <property type="molecule type" value="Genomic_DNA"/>
</dbReference>
<sequence length="141" mass="16586">MNCSLEQETLLILLKNISNQLKPKFERSTGISSSRYVLLYHLYLHQEVTQSHLQKAIHIDSAAITRHLKQLEADGLVSRRRNPDDHRETFVRLTEQGLTHIANFKQDRNQFLHQMILDFSEEEVAMMTDMLKRMQVNLKDL</sequence>
<evidence type="ECO:0000313" key="7">
    <source>
        <dbReference type="Proteomes" id="UP000069697"/>
    </source>
</evidence>
<evidence type="ECO:0000256" key="3">
    <source>
        <dbReference type="ARBA" id="ARBA00023163"/>
    </source>
</evidence>
<comment type="caution">
    <text evidence="5">The sequence shown here is derived from an EMBL/GenBank/DDBJ whole genome shotgun (WGS) entry which is preliminary data.</text>
</comment>
<protein>
    <submittedName>
        <fullName evidence="6">Transcriptional regulator</fullName>
    </submittedName>
</protein>
<dbReference type="Pfam" id="PF01047">
    <property type="entry name" value="MarR"/>
    <property type="match status" value="1"/>
</dbReference>
<dbReference type="RefSeq" id="WP_062834682.1">
    <property type="nucleotide sequence ID" value="NZ_BCNV01000001.1"/>
</dbReference>
<dbReference type="CDD" id="cd00090">
    <property type="entry name" value="HTH_ARSR"/>
    <property type="match status" value="1"/>
</dbReference>